<proteinExistence type="predicted"/>
<reference evidence="1" key="4">
    <citation type="submission" date="2025-09" db="UniProtKB">
        <authorList>
            <consortium name="Ensembl"/>
        </authorList>
    </citation>
    <scope>IDENTIFICATION</scope>
    <source>
        <strain evidence="1">C57BL/6J</strain>
    </source>
</reference>
<organism evidence="1 3">
    <name type="scientific">Mus musculus</name>
    <name type="common">Mouse</name>
    <dbReference type="NCBI Taxonomy" id="10090"/>
    <lineage>
        <taxon>Eukaryota</taxon>
        <taxon>Metazoa</taxon>
        <taxon>Chordata</taxon>
        <taxon>Craniata</taxon>
        <taxon>Vertebrata</taxon>
        <taxon>Euteleostomi</taxon>
        <taxon>Mammalia</taxon>
        <taxon>Eutheria</taxon>
        <taxon>Euarchontoglires</taxon>
        <taxon>Glires</taxon>
        <taxon>Rodentia</taxon>
        <taxon>Myomorpha</taxon>
        <taxon>Muroidea</taxon>
        <taxon>Muridae</taxon>
        <taxon>Murinae</taxon>
        <taxon>Mus</taxon>
        <taxon>Mus</taxon>
    </lineage>
</organism>
<dbReference type="OrthoDB" id="3437960at2759"/>
<gene>
    <name evidence="1 2" type="primary">Zfp426</name>
</gene>
<dbReference type="Proteomes" id="UP000000589">
    <property type="component" value="Chromosome 9"/>
</dbReference>
<sequence>MAAPASSHGPSEDSGCLQERKIAAEMMLVDCLTDDQGISSSNPV</sequence>
<reference evidence="1" key="3">
    <citation type="submission" date="2025-08" db="UniProtKB">
        <authorList>
            <consortium name="Ensembl"/>
        </authorList>
    </citation>
    <scope>IDENTIFICATION</scope>
    <source>
        <strain evidence="1">C57BL/6J</strain>
    </source>
</reference>
<name>E9Q9D9_MOUSE</name>
<dbReference type="MGI" id="MGI:1920248">
    <property type="gene designation" value="Zfp426"/>
</dbReference>
<evidence type="ECO:0000313" key="2">
    <source>
        <dbReference type="MGI" id="MGI:1920248"/>
    </source>
</evidence>
<dbReference type="Antibodypedia" id="12609">
    <property type="antibodies" value="130 antibodies from 24 providers"/>
</dbReference>
<reference evidence="1 3" key="2">
    <citation type="journal article" date="2011" name="PLoS Biol.">
        <title>Modernizing reference genome assemblies.</title>
        <authorList>
            <person name="Church D.M."/>
            <person name="Schneider V.A."/>
            <person name="Graves T."/>
            <person name="Auger K."/>
            <person name="Cunningham F."/>
            <person name="Bouk N."/>
            <person name="Chen H.C."/>
            <person name="Agarwala R."/>
            <person name="McLaren W.M."/>
            <person name="Ritchie G.R."/>
            <person name="Albracht D."/>
            <person name="Kremitzki M."/>
            <person name="Rock S."/>
            <person name="Kotkiewicz H."/>
            <person name="Kremitzki C."/>
            <person name="Wollam A."/>
            <person name="Trani L."/>
            <person name="Fulton L."/>
            <person name="Fulton R."/>
            <person name="Matthews L."/>
            <person name="Whitehead S."/>
            <person name="Chow W."/>
            <person name="Torrance J."/>
            <person name="Dunn M."/>
            <person name="Harden G."/>
            <person name="Threadgold G."/>
            <person name="Wood J."/>
            <person name="Collins J."/>
            <person name="Heath P."/>
            <person name="Griffiths G."/>
            <person name="Pelan S."/>
            <person name="Grafham D."/>
            <person name="Eichler E.E."/>
            <person name="Weinstock G."/>
            <person name="Mardis E.R."/>
            <person name="Wilson R.K."/>
            <person name="Howe K."/>
            <person name="Flicek P."/>
            <person name="Hubbard T."/>
        </authorList>
    </citation>
    <scope>NUCLEOTIDE SEQUENCE [LARGE SCALE GENOMIC DNA]</scope>
    <source>
        <strain evidence="1 3">C57BL/6J</strain>
    </source>
</reference>
<protein>
    <submittedName>
        <fullName evidence="1">Zinc finger protein 426</fullName>
    </submittedName>
</protein>
<keyword evidence="3" id="KW-1185">Reference proteome</keyword>
<dbReference type="Ensembl" id="ENSMUST00000163427.8">
    <property type="protein sequence ID" value="ENSMUSP00000131005.2"/>
    <property type="gene ID" value="ENSMUSG00000059475.14"/>
</dbReference>
<dbReference type="Bgee" id="ENSMUSG00000059475">
    <property type="expression patterns" value="Expressed in embryonic brain and 266 other cell types or tissues"/>
</dbReference>
<accession>E9Q9D9</accession>
<dbReference type="GeneTree" id="ENSGT00940000163292"/>
<evidence type="ECO:0000313" key="3">
    <source>
        <dbReference type="Proteomes" id="UP000000589"/>
    </source>
</evidence>
<dbReference type="VEuPathDB" id="HostDB:ENSMUSG00000059475"/>
<reference evidence="1 3" key="1">
    <citation type="journal article" date="2009" name="PLoS Biol.">
        <title>Lineage-specific biology revealed by a finished genome assembly of the mouse.</title>
        <authorList>
            <consortium name="Mouse Genome Sequencing Consortium"/>
            <person name="Church D.M."/>
            <person name="Goodstadt L."/>
            <person name="Hillier L.W."/>
            <person name="Zody M.C."/>
            <person name="Goldstein S."/>
            <person name="She X."/>
            <person name="Bult C.J."/>
            <person name="Agarwala R."/>
            <person name="Cherry J.L."/>
            <person name="DiCuccio M."/>
            <person name="Hlavina W."/>
            <person name="Kapustin Y."/>
            <person name="Meric P."/>
            <person name="Maglott D."/>
            <person name="Birtle Z."/>
            <person name="Marques A.C."/>
            <person name="Graves T."/>
            <person name="Zhou S."/>
            <person name="Teague B."/>
            <person name="Potamousis K."/>
            <person name="Churas C."/>
            <person name="Place M."/>
            <person name="Herschleb J."/>
            <person name="Runnheim R."/>
            <person name="Forrest D."/>
            <person name="Amos-Landgraf J."/>
            <person name="Schwartz D.C."/>
            <person name="Cheng Z."/>
            <person name="Lindblad-Toh K."/>
            <person name="Eichler E.E."/>
            <person name="Ponting C.P."/>
        </authorList>
    </citation>
    <scope>NUCLEOTIDE SEQUENCE [LARGE SCALE GENOMIC DNA]</scope>
    <source>
        <strain evidence="1 3">C57BL/6J</strain>
    </source>
</reference>
<dbReference type="AlphaFoldDB" id="E9Q9D9"/>
<dbReference type="HOGENOM" id="CLU_3224405_0_0_1"/>
<dbReference type="AGR" id="MGI:1920248"/>
<dbReference type="ExpressionAtlas" id="E9Q9D9">
    <property type="expression patterns" value="baseline and differential"/>
</dbReference>
<evidence type="ECO:0000313" key="1">
    <source>
        <dbReference type="Ensembl" id="ENSMUSP00000131005.2"/>
    </source>
</evidence>